<reference evidence="10 11" key="1">
    <citation type="submission" date="2014-02" db="EMBL/GenBank/DDBJ databases">
        <authorList>
            <person name="Chen C."/>
            <person name="Conrad T.A."/>
            <person name="Zhou Z."/>
            <person name="Lai Z."/>
            <person name="Zhong G."/>
        </authorList>
    </citation>
    <scope>NUCLEOTIDE SEQUENCE [LARGE SCALE GENOMIC DNA]</scope>
    <source>
        <strain evidence="10 11">Nigg3-28</strain>
    </source>
</reference>
<feature type="domain" description="Radical SAM core" evidence="9">
    <location>
        <begin position="36"/>
        <end position="276"/>
    </location>
</feature>
<dbReference type="STRING" id="83560.NC80_00765"/>
<dbReference type="OMA" id="VDCKFCA"/>
<dbReference type="GO" id="GO:0016765">
    <property type="term" value="F:transferase activity, transferring alkyl or aryl (other than methyl) groups"/>
    <property type="evidence" value="ECO:0007669"/>
    <property type="project" value="InterPro"/>
</dbReference>
<dbReference type="SUPFAM" id="SSF102114">
    <property type="entry name" value="Radical SAM enzymes"/>
    <property type="match status" value="1"/>
</dbReference>
<dbReference type="KEGG" id="cmm:NC80_00765"/>
<keyword evidence="6" id="KW-0560">Oxidoreductase</keyword>
<comment type="function">
    <text evidence="6">Radical SAM enzyme that catalyzes the cyclization of dehypoxanthine futalosine (DHFL) into cyclic dehypoxanthine futalosine (CDHFL), a step in the biosynthesis of menaquinone (MK, vitamin K2).</text>
</comment>
<protein>
    <recommendedName>
        <fullName evidence="6">Cyclic dehypoxanthine futalosine synthase</fullName>
        <shortName evidence="6">Cyclic DHFL synthase</shortName>
        <ecNumber evidence="6">1.21.98.1</ecNumber>
    </recommendedName>
    <alternativeName>
        <fullName evidence="6">Dehypoxanthine futalosine cyclase</fullName>
        <shortName evidence="6">DHFL cyclase</shortName>
    </alternativeName>
    <alternativeName>
        <fullName evidence="6">Menaquinone biosynthetic enzyme MqnC</fullName>
    </alternativeName>
</protein>
<comment type="catalytic activity">
    <reaction evidence="6">
        <text>dehypoxanthine futalosine + S-adenosyl-L-methionine = cyclic dehypoxanthinylfutalosinate + 5'-deoxyadenosine + L-methionine + H(+)</text>
        <dbReference type="Rhea" id="RHEA:33083"/>
        <dbReference type="ChEBI" id="CHEBI:15378"/>
        <dbReference type="ChEBI" id="CHEBI:17319"/>
        <dbReference type="ChEBI" id="CHEBI:57844"/>
        <dbReference type="ChEBI" id="CHEBI:58864"/>
        <dbReference type="ChEBI" id="CHEBI:59789"/>
        <dbReference type="ChEBI" id="CHEBI:64270"/>
        <dbReference type="EC" id="1.21.98.1"/>
    </reaction>
</comment>
<dbReference type="Gene3D" id="3.20.20.70">
    <property type="entry name" value="Aldolase class I"/>
    <property type="match status" value="1"/>
</dbReference>
<gene>
    <name evidence="6" type="primary">mqnC</name>
    <name evidence="10" type="ORF">BD36_00815</name>
</gene>
<dbReference type="PANTHER" id="PTHR43076">
    <property type="entry name" value="FO SYNTHASE (COFH)"/>
    <property type="match status" value="1"/>
</dbReference>
<dbReference type="SFLD" id="SFLDS00029">
    <property type="entry name" value="Radical_SAM"/>
    <property type="match status" value="1"/>
</dbReference>
<dbReference type="PROSITE" id="PS51918">
    <property type="entry name" value="RADICAL_SAM"/>
    <property type="match status" value="1"/>
</dbReference>
<evidence type="ECO:0000256" key="3">
    <source>
        <dbReference type="ARBA" id="ARBA00022723"/>
    </source>
</evidence>
<dbReference type="GO" id="GO:0044689">
    <property type="term" value="F:7,8-didemethyl-8-hydroxy-5-deazariboflavin synthase activity"/>
    <property type="evidence" value="ECO:0007669"/>
    <property type="project" value="TreeGrafter"/>
</dbReference>
<dbReference type="Pfam" id="PF19288">
    <property type="entry name" value="CofH_C"/>
    <property type="match status" value="1"/>
</dbReference>
<feature type="binding site" evidence="8">
    <location>
        <position position="281"/>
    </location>
    <ligand>
        <name>(3R)-3-methyl-D-ornithine</name>
        <dbReference type="ChEBI" id="CHEBI:64642"/>
    </ligand>
</feature>
<dbReference type="SFLD" id="SFLDF00342">
    <property type="entry name" value="cyclic_dehypoxanthine_futalosi"/>
    <property type="match status" value="1"/>
</dbReference>
<dbReference type="InterPro" id="IPR022431">
    <property type="entry name" value="Cyclic_DHFL_synthase_mqnC"/>
</dbReference>
<evidence type="ECO:0000313" key="11">
    <source>
        <dbReference type="Proteomes" id="UP000260363"/>
    </source>
</evidence>
<dbReference type="PATRIC" id="fig|83560.10.peg.148"/>
<dbReference type="RefSeq" id="WP_010229525.1">
    <property type="nucleotide sequence ID" value="NZ_CP007217.1"/>
</dbReference>
<accession>A0A069ZQJ8</accession>
<dbReference type="HAMAP" id="MF_00992">
    <property type="entry name" value="MqnC"/>
    <property type="match status" value="1"/>
</dbReference>
<sequence>MGSPSRISLQEGLQLFLSSPLEELRIRADSLRRDRYPQNTITYVLDANPNYTNVCKIDCSFCAFYRKPNSSDSYLLSFNEFREWMHRYVELGIKTVLLQGGVHPKIGIDYLETLVSITKQEFPSLHPHFFSAVEISHAAQVSGISTEQALKRLWDAGQRTVPGGGAEILSEKIRKRISPKKMYPDGWIQFHKLAHRLGFRSTATMMFGHLESAEDILLHLQTLRDAQDENPGFFSFIPWSYKPNNTALGRRVTQQASPELYYRILAIARIFLDNFDHIAASWFGEGKEEGLQGLFYGADDFGGTILDESVHKCTGWDLQSSEQEIRMMLSRAGFTPVERDTFYLPVSPAFSTKI</sequence>
<dbReference type="InterPro" id="IPR045567">
    <property type="entry name" value="CofH/MnqC-like_C"/>
</dbReference>
<dbReference type="KEGG" id="cmg:NC81_00780"/>
<dbReference type="GO" id="GO:0005506">
    <property type="term" value="F:iron ion binding"/>
    <property type="evidence" value="ECO:0007669"/>
    <property type="project" value="UniProtKB-UniRule"/>
</dbReference>
<keyword evidence="3 6" id="KW-0479">Metal-binding</keyword>
<evidence type="ECO:0000256" key="1">
    <source>
        <dbReference type="ARBA" id="ARBA00022485"/>
    </source>
</evidence>
<dbReference type="AlphaFoldDB" id="A0A069ZQJ8"/>
<evidence type="ECO:0000256" key="5">
    <source>
        <dbReference type="ARBA" id="ARBA00023014"/>
    </source>
</evidence>
<evidence type="ECO:0000259" key="9">
    <source>
        <dbReference type="PROSITE" id="PS51918"/>
    </source>
</evidence>
<comment type="cofactor">
    <cofactor evidence="6 7">
        <name>[4Fe-4S] cluster</name>
        <dbReference type="ChEBI" id="CHEBI:49883"/>
    </cofactor>
    <text evidence="6 7">Binds 1 [4Fe-4S] cluster. The cluster is coordinated with 3 cysteines and an exchangeable S-adenosyl-L-methionine.</text>
</comment>
<dbReference type="NCBIfam" id="TIGR03699">
    <property type="entry name" value="menaquin_MqnC"/>
    <property type="match status" value="1"/>
</dbReference>
<name>A0A069ZQJ8_CHLMR</name>
<dbReference type="PANTHER" id="PTHR43076:SF1">
    <property type="entry name" value="LIPOYL SYNTHASE 2"/>
    <property type="match status" value="1"/>
</dbReference>
<dbReference type="PIRSF" id="PIRSF004762">
    <property type="entry name" value="CHP00423"/>
    <property type="match status" value="1"/>
</dbReference>
<keyword evidence="5 6" id="KW-0411">Iron-sulfur</keyword>
<dbReference type="Proteomes" id="UP000260363">
    <property type="component" value="Chromosome"/>
</dbReference>
<feature type="binding site" evidence="6 7">
    <location>
        <position position="62"/>
    </location>
    <ligand>
        <name>[4Fe-4S] cluster</name>
        <dbReference type="ChEBI" id="CHEBI:49883"/>
        <note>4Fe-4S-S-AdoMet</note>
    </ligand>
</feature>
<dbReference type="InterPro" id="IPR058240">
    <property type="entry name" value="rSAM_sf"/>
</dbReference>
<dbReference type="GO" id="GO:0051539">
    <property type="term" value="F:4 iron, 4 sulfur cluster binding"/>
    <property type="evidence" value="ECO:0007669"/>
    <property type="project" value="UniProtKB-KW"/>
</dbReference>
<evidence type="ECO:0000256" key="2">
    <source>
        <dbReference type="ARBA" id="ARBA00022691"/>
    </source>
</evidence>
<dbReference type="InterPro" id="IPR020050">
    <property type="entry name" value="FO_synthase_su2"/>
</dbReference>
<organism evidence="10 11">
    <name type="scientific">Chlamydia muridarum</name>
    <dbReference type="NCBI Taxonomy" id="83560"/>
    <lineage>
        <taxon>Bacteria</taxon>
        <taxon>Pseudomonadati</taxon>
        <taxon>Chlamydiota</taxon>
        <taxon>Chlamydiia</taxon>
        <taxon>Chlamydiales</taxon>
        <taxon>Chlamydiaceae</taxon>
        <taxon>Chlamydia/Chlamydophila group</taxon>
        <taxon>Chlamydia</taxon>
    </lineage>
</organism>
<dbReference type="KEGG" id="cmx:DNC_00780"/>
<keyword evidence="4 6" id="KW-0408">Iron</keyword>
<comment type="pathway">
    <text evidence="6">Quinol/quinone metabolism; menaquinone biosynthesis.</text>
</comment>
<dbReference type="CDD" id="cd01335">
    <property type="entry name" value="Radical_SAM"/>
    <property type="match status" value="1"/>
</dbReference>
<dbReference type="InterPro" id="IPR007197">
    <property type="entry name" value="rSAM"/>
</dbReference>
<comment type="similarity">
    <text evidence="6">Belongs to the radical SAM superfamily. MqnC family.</text>
</comment>
<feature type="binding site" evidence="6 7">
    <location>
        <position position="55"/>
    </location>
    <ligand>
        <name>[4Fe-4S] cluster</name>
        <dbReference type="ChEBI" id="CHEBI:49883"/>
        <note>4Fe-4S-S-AdoMet</note>
    </ligand>
</feature>
<dbReference type="Pfam" id="PF04055">
    <property type="entry name" value="Radical_SAM"/>
    <property type="match status" value="1"/>
</dbReference>
<evidence type="ECO:0000256" key="8">
    <source>
        <dbReference type="PIRSR" id="PIRSR004762-2"/>
    </source>
</evidence>
<dbReference type="GO" id="GO:0009234">
    <property type="term" value="P:menaquinone biosynthetic process"/>
    <property type="evidence" value="ECO:0007669"/>
    <property type="project" value="UniProtKB-UniRule"/>
</dbReference>
<dbReference type="InterPro" id="IPR034405">
    <property type="entry name" value="F420"/>
</dbReference>
<evidence type="ECO:0000256" key="4">
    <source>
        <dbReference type="ARBA" id="ARBA00023004"/>
    </source>
</evidence>
<dbReference type="EMBL" id="CP007217">
    <property type="protein sequence ID" value="AJR10244.1"/>
    <property type="molecule type" value="Genomic_DNA"/>
</dbReference>
<feature type="binding site" evidence="6 7">
    <location>
        <position position="59"/>
    </location>
    <ligand>
        <name>[4Fe-4S] cluster</name>
        <dbReference type="ChEBI" id="CHEBI:49883"/>
        <note>4Fe-4S-S-AdoMet</note>
    </ligand>
</feature>
<dbReference type="NCBIfam" id="TIGR00423">
    <property type="entry name" value="CofH family radical SAM protein"/>
    <property type="match status" value="1"/>
</dbReference>
<dbReference type="SFLD" id="SFLDG01389">
    <property type="entry name" value="menaquinone_synthsis_involved"/>
    <property type="match status" value="1"/>
</dbReference>
<dbReference type="SFLD" id="SFLDG01064">
    <property type="entry name" value="F420__menaquinone_cofactor_bio"/>
    <property type="match status" value="1"/>
</dbReference>
<dbReference type="GeneID" id="1245682"/>
<dbReference type="UniPathway" id="UPA00079"/>
<feature type="binding site" evidence="8">
    <location>
        <position position="167"/>
    </location>
    <ligand>
        <name>S-adenosyl-L-methionine</name>
        <dbReference type="ChEBI" id="CHEBI:59789"/>
    </ligand>
</feature>
<dbReference type="GO" id="GO:0046992">
    <property type="term" value="F:oxidoreductase activity, acting on X-H and Y-H to form an X-Y bond"/>
    <property type="evidence" value="ECO:0007669"/>
    <property type="project" value="UniProtKB-UniRule"/>
</dbReference>
<evidence type="ECO:0000256" key="6">
    <source>
        <dbReference type="HAMAP-Rule" id="MF_00992"/>
    </source>
</evidence>
<keyword evidence="6" id="KW-0474">Menaquinone biosynthesis</keyword>
<feature type="binding site" evidence="8">
    <location>
        <position position="131"/>
    </location>
    <ligand>
        <name>(3R)-3-methyl-D-ornithine</name>
        <dbReference type="ChEBI" id="CHEBI:64642"/>
    </ligand>
</feature>
<proteinExistence type="inferred from homology"/>
<keyword evidence="2 6" id="KW-0949">S-adenosyl-L-methionine</keyword>
<keyword evidence="1 6" id="KW-0004">4Fe-4S</keyword>
<feature type="binding site" evidence="8">
    <location>
        <position position="61"/>
    </location>
    <ligand>
        <name>S-adenosyl-L-methionine</name>
        <dbReference type="ChEBI" id="CHEBI:59789"/>
    </ligand>
</feature>
<evidence type="ECO:0000313" key="10">
    <source>
        <dbReference type="EMBL" id="AJR10244.1"/>
    </source>
</evidence>
<dbReference type="InterPro" id="IPR013785">
    <property type="entry name" value="Aldolase_TIM"/>
</dbReference>
<evidence type="ECO:0000256" key="7">
    <source>
        <dbReference type="PIRSR" id="PIRSR004762-1"/>
    </source>
</evidence>
<dbReference type="EC" id="1.21.98.1" evidence="6"/>